<accession>A0AAD7RZY2</accession>
<proteinExistence type="predicted"/>
<dbReference type="PANTHER" id="PTHR46462:SF2">
    <property type="entry name" value="INACTIVE HISTONE-LYSINE N-METHYLTRANSFERASE 2E"/>
    <property type="match status" value="1"/>
</dbReference>
<keyword evidence="4" id="KW-1185">Reference proteome</keyword>
<gene>
    <name evidence="3" type="ORF">AAFF_G00061510</name>
</gene>
<dbReference type="Proteomes" id="UP001221898">
    <property type="component" value="Unassembled WGS sequence"/>
</dbReference>
<evidence type="ECO:0000313" key="4">
    <source>
        <dbReference type="Proteomes" id="UP001221898"/>
    </source>
</evidence>
<feature type="non-terminal residue" evidence="3">
    <location>
        <position position="246"/>
    </location>
</feature>
<dbReference type="GO" id="GO:0006325">
    <property type="term" value="P:chromatin organization"/>
    <property type="evidence" value="ECO:0007669"/>
    <property type="project" value="UniProtKB-KW"/>
</dbReference>
<organism evidence="3 4">
    <name type="scientific">Aldrovandia affinis</name>
    <dbReference type="NCBI Taxonomy" id="143900"/>
    <lineage>
        <taxon>Eukaryota</taxon>
        <taxon>Metazoa</taxon>
        <taxon>Chordata</taxon>
        <taxon>Craniata</taxon>
        <taxon>Vertebrata</taxon>
        <taxon>Euteleostomi</taxon>
        <taxon>Actinopterygii</taxon>
        <taxon>Neopterygii</taxon>
        <taxon>Teleostei</taxon>
        <taxon>Notacanthiformes</taxon>
        <taxon>Halosauridae</taxon>
        <taxon>Aldrovandia</taxon>
    </lineage>
</organism>
<evidence type="ECO:0000256" key="1">
    <source>
        <dbReference type="ARBA" id="ARBA00022853"/>
    </source>
</evidence>
<evidence type="ECO:0000313" key="3">
    <source>
        <dbReference type="EMBL" id="KAJ8393429.1"/>
    </source>
</evidence>
<comment type="caution">
    <text evidence="3">The sequence shown here is derived from an EMBL/GenBank/DDBJ whole genome shotgun (WGS) entry which is preliminary data.</text>
</comment>
<name>A0AAD7RZY2_9TELE</name>
<dbReference type="PANTHER" id="PTHR46462">
    <property type="entry name" value="UPSET, ISOFORM A"/>
    <property type="match status" value="1"/>
</dbReference>
<evidence type="ECO:0000256" key="2">
    <source>
        <dbReference type="SAM" id="MobiDB-lite"/>
    </source>
</evidence>
<feature type="region of interest" description="Disordered" evidence="2">
    <location>
        <begin position="15"/>
        <end position="191"/>
    </location>
</feature>
<feature type="compositionally biased region" description="Acidic residues" evidence="2">
    <location>
        <begin position="58"/>
        <end position="71"/>
    </location>
</feature>
<dbReference type="AlphaFoldDB" id="A0AAD7RZY2"/>
<dbReference type="GO" id="GO:0006355">
    <property type="term" value="P:regulation of DNA-templated transcription"/>
    <property type="evidence" value="ECO:0007669"/>
    <property type="project" value="TreeGrafter"/>
</dbReference>
<feature type="compositionally biased region" description="Polar residues" evidence="2">
    <location>
        <begin position="98"/>
        <end position="114"/>
    </location>
</feature>
<sequence length="246" mass="25844">VCVCVTALSPSCLQAERPPSLLSPSVQRAAPDTPPQEPRAASALSPLPPQPEPPQESGGDDSGEAGPEDSADTPSTDPPTPSYPPWVKSPERGGLPFTFNSNLRDLTPSHTLDQGSFRPDTSEGALYYPSPEEGAALGFPRALGDAGAEGGSGNSQTPPQKKKVSLLEYRKRQKEARRSGSRAECGSPVSAAPPLVGLCSAAVEACHVTTETAPEAPQPCEVTETPPQGEREGRRDSGHRPHQWRS</sequence>
<dbReference type="GO" id="GO:0034967">
    <property type="term" value="C:Set3 complex"/>
    <property type="evidence" value="ECO:0007669"/>
    <property type="project" value="TreeGrafter"/>
</dbReference>
<dbReference type="GO" id="GO:0070210">
    <property type="term" value="C:Rpd3L-Expanded complex"/>
    <property type="evidence" value="ECO:0007669"/>
    <property type="project" value="TreeGrafter"/>
</dbReference>
<protein>
    <submittedName>
        <fullName evidence="3">Uncharacterized protein</fullName>
    </submittedName>
</protein>
<feature type="compositionally biased region" description="Basic and acidic residues" evidence="2">
    <location>
        <begin position="229"/>
        <end position="239"/>
    </location>
</feature>
<keyword evidence="1" id="KW-0156">Chromatin regulator</keyword>
<reference evidence="3" key="1">
    <citation type="journal article" date="2023" name="Science">
        <title>Genome structures resolve the early diversification of teleost fishes.</title>
        <authorList>
            <person name="Parey E."/>
            <person name="Louis A."/>
            <person name="Montfort J."/>
            <person name="Bouchez O."/>
            <person name="Roques C."/>
            <person name="Iampietro C."/>
            <person name="Lluch J."/>
            <person name="Castinel A."/>
            <person name="Donnadieu C."/>
            <person name="Desvignes T."/>
            <person name="Floi Bucao C."/>
            <person name="Jouanno E."/>
            <person name="Wen M."/>
            <person name="Mejri S."/>
            <person name="Dirks R."/>
            <person name="Jansen H."/>
            <person name="Henkel C."/>
            <person name="Chen W.J."/>
            <person name="Zahm M."/>
            <person name="Cabau C."/>
            <person name="Klopp C."/>
            <person name="Thompson A.W."/>
            <person name="Robinson-Rechavi M."/>
            <person name="Braasch I."/>
            <person name="Lecointre G."/>
            <person name="Bobe J."/>
            <person name="Postlethwait J.H."/>
            <person name="Berthelot C."/>
            <person name="Roest Crollius H."/>
            <person name="Guiguen Y."/>
        </authorList>
    </citation>
    <scope>NUCLEOTIDE SEQUENCE</scope>
    <source>
        <strain evidence="3">NC1722</strain>
    </source>
</reference>
<feature type="region of interest" description="Disordered" evidence="2">
    <location>
        <begin position="210"/>
        <end position="246"/>
    </location>
</feature>
<dbReference type="EMBL" id="JAINUG010000137">
    <property type="protein sequence ID" value="KAJ8393429.1"/>
    <property type="molecule type" value="Genomic_DNA"/>
</dbReference>